<evidence type="ECO:0000313" key="1">
    <source>
        <dbReference type="EMBL" id="MCH88139.1"/>
    </source>
</evidence>
<comment type="caution">
    <text evidence="1">The sequence shown here is derived from an EMBL/GenBank/DDBJ whole genome shotgun (WGS) entry which is preliminary data.</text>
</comment>
<dbReference type="Proteomes" id="UP000265520">
    <property type="component" value="Unassembled WGS sequence"/>
</dbReference>
<proteinExistence type="predicted"/>
<gene>
    <name evidence="1" type="ORF">A2U01_0009020</name>
</gene>
<sequence>MPHFDDYIYMYRDLADADVISDQSAYGVITNFMASKISSLITRVDDKLCRLIVPDLSDDDIPAIAIARWFLGINYQIHYCVAQIAKNIIQITPLCVRGFAPFILPCTFLSLPPLSLIDFMLLNIDLFIPFIRSLYHECLVRGVATCKYISLFLRFSP</sequence>
<protein>
    <submittedName>
        <fullName evidence="1">Uncharacterized protein</fullName>
    </submittedName>
</protein>
<dbReference type="AlphaFoldDB" id="A0A392MMF3"/>
<accession>A0A392MMF3</accession>
<organism evidence="1 2">
    <name type="scientific">Trifolium medium</name>
    <dbReference type="NCBI Taxonomy" id="97028"/>
    <lineage>
        <taxon>Eukaryota</taxon>
        <taxon>Viridiplantae</taxon>
        <taxon>Streptophyta</taxon>
        <taxon>Embryophyta</taxon>
        <taxon>Tracheophyta</taxon>
        <taxon>Spermatophyta</taxon>
        <taxon>Magnoliopsida</taxon>
        <taxon>eudicotyledons</taxon>
        <taxon>Gunneridae</taxon>
        <taxon>Pentapetalae</taxon>
        <taxon>rosids</taxon>
        <taxon>fabids</taxon>
        <taxon>Fabales</taxon>
        <taxon>Fabaceae</taxon>
        <taxon>Papilionoideae</taxon>
        <taxon>50 kb inversion clade</taxon>
        <taxon>NPAAA clade</taxon>
        <taxon>Hologalegina</taxon>
        <taxon>IRL clade</taxon>
        <taxon>Trifolieae</taxon>
        <taxon>Trifolium</taxon>
    </lineage>
</organism>
<name>A0A392MMF3_9FABA</name>
<reference evidence="1 2" key="1">
    <citation type="journal article" date="2018" name="Front. Plant Sci.">
        <title>Red Clover (Trifolium pratense) and Zigzag Clover (T. medium) - A Picture of Genomic Similarities and Differences.</title>
        <authorList>
            <person name="Dluhosova J."/>
            <person name="Istvanek J."/>
            <person name="Nedelnik J."/>
            <person name="Repkova J."/>
        </authorList>
    </citation>
    <scope>NUCLEOTIDE SEQUENCE [LARGE SCALE GENOMIC DNA]</scope>
    <source>
        <strain evidence="2">cv. 10/8</strain>
        <tissue evidence="1">Leaf</tissue>
    </source>
</reference>
<keyword evidence="2" id="KW-1185">Reference proteome</keyword>
<evidence type="ECO:0000313" key="2">
    <source>
        <dbReference type="Proteomes" id="UP000265520"/>
    </source>
</evidence>
<dbReference type="EMBL" id="LXQA010013574">
    <property type="protein sequence ID" value="MCH88139.1"/>
    <property type="molecule type" value="Genomic_DNA"/>
</dbReference>